<organism evidence="5 6">
    <name type="scientific">Ophiocordyceps australis</name>
    <dbReference type="NCBI Taxonomy" id="1399860"/>
    <lineage>
        <taxon>Eukaryota</taxon>
        <taxon>Fungi</taxon>
        <taxon>Dikarya</taxon>
        <taxon>Ascomycota</taxon>
        <taxon>Pezizomycotina</taxon>
        <taxon>Sordariomycetes</taxon>
        <taxon>Hypocreomycetidae</taxon>
        <taxon>Hypocreales</taxon>
        <taxon>Ophiocordycipitaceae</taxon>
        <taxon>Ophiocordyceps</taxon>
    </lineage>
</organism>
<evidence type="ECO:0000256" key="4">
    <source>
        <dbReference type="SAM" id="MobiDB-lite"/>
    </source>
</evidence>
<dbReference type="GO" id="GO:0005524">
    <property type="term" value="F:ATP binding"/>
    <property type="evidence" value="ECO:0007669"/>
    <property type="project" value="UniProtKB-KW"/>
</dbReference>
<evidence type="ECO:0000256" key="1">
    <source>
        <dbReference type="ARBA" id="ARBA00022741"/>
    </source>
</evidence>
<dbReference type="PANTHER" id="PTHR12435">
    <property type="match status" value="1"/>
</dbReference>
<comment type="caution">
    <text evidence="5">The sequence shown here is derived from an EMBL/GenBank/DDBJ whole genome shotgun (WGS) entry which is preliminary data.</text>
</comment>
<dbReference type="SUPFAM" id="SSF52540">
    <property type="entry name" value="P-loop containing nucleoside triphosphate hydrolases"/>
    <property type="match status" value="1"/>
</dbReference>
<reference evidence="5 6" key="1">
    <citation type="submission" date="2017-06" db="EMBL/GenBank/DDBJ databases">
        <title>Ant-infecting Ophiocordyceps genomes reveal a high diversity of potential behavioral manipulation genes and a possible major role for enterotoxins.</title>
        <authorList>
            <person name="De Bekker C."/>
            <person name="Evans H.C."/>
            <person name="Brachmann A."/>
            <person name="Hughes D.P."/>
        </authorList>
    </citation>
    <scope>NUCLEOTIDE SEQUENCE [LARGE SCALE GENOMIC DNA]</scope>
    <source>
        <strain evidence="5 6">Map64</strain>
    </source>
</reference>
<protein>
    <recommendedName>
        <fullName evidence="7">RNA polymerase II elongator complex subunit</fullName>
    </recommendedName>
</protein>
<proteinExistence type="inferred from homology"/>
<evidence type="ECO:0000313" key="5">
    <source>
        <dbReference type="EMBL" id="PHH60448.1"/>
    </source>
</evidence>
<dbReference type="AlphaFoldDB" id="A0A2C5XF93"/>
<evidence type="ECO:0000256" key="2">
    <source>
        <dbReference type="ARBA" id="ARBA00022840"/>
    </source>
</evidence>
<evidence type="ECO:0008006" key="7">
    <source>
        <dbReference type="Google" id="ProtNLM"/>
    </source>
</evidence>
<gene>
    <name evidence="5" type="ORF">CDD81_1660</name>
</gene>
<dbReference type="Pfam" id="PF08433">
    <property type="entry name" value="KTI12"/>
    <property type="match status" value="1"/>
</dbReference>
<dbReference type="Gene3D" id="3.40.50.300">
    <property type="entry name" value="P-loop containing nucleotide triphosphate hydrolases"/>
    <property type="match status" value="1"/>
</dbReference>
<dbReference type="EMBL" id="NJET01000146">
    <property type="protein sequence ID" value="PHH60448.1"/>
    <property type="molecule type" value="Genomic_DNA"/>
</dbReference>
<evidence type="ECO:0000313" key="6">
    <source>
        <dbReference type="Proteomes" id="UP000226192"/>
    </source>
</evidence>
<keyword evidence="6" id="KW-1185">Reference proteome</keyword>
<accession>A0A2C5XF93</accession>
<dbReference type="InterPro" id="IPR013641">
    <property type="entry name" value="KTI12/PSTK"/>
</dbReference>
<sequence>MPLIIVTGLPASGKSTRAKQLYQYLLKRVSDPRRLHIVSDDLLSISRSVYDLSDPEIPNYTRSSNASEKNARAALYAAVKRLLSDKDFVILDSLNYIKGWRYQLHCEAKAVRTASCVLQIGCSRRQAKQVNEERLRRRHGDDDKTAKEQENDDDSCHVEPYEPGNFENLVYRYEEPNPMTRWESPLFTLVWDDDVEQTNNTFDALWEAIAGQGRRIVRPNQATVQRGRDANGNYLYLLDHETQDIVKRILEYQQRDEFPGRFVRIPLDNVEQGHAIVTLPVGRKLSLPQLQRLRRAYIGLNRGGIGLESVRNMAADAIRETFVIYLNDTLDNDD</sequence>
<dbReference type="Proteomes" id="UP000226192">
    <property type="component" value="Unassembled WGS sequence"/>
</dbReference>
<evidence type="ECO:0000256" key="3">
    <source>
        <dbReference type="ARBA" id="ARBA00025768"/>
    </source>
</evidence>
<name>A0A2C5XF93_9HYPO</name>
<dbReference type="InterPro" id="IPR027417">
    <property type="entry name" value="P-loop_NTPase"/>
</dbReference>
<feature type="region of interest" description="Disordered" evidence="4">
    <location>
        <begin position="133"/>
        <end position="159"/>
    </location>
</feature>
<dbReference type="OrthoDB" id="9972657at2759"/>
<keyword evidence="1" id="KW-0547">Nucleotide-binding</keyword>
<dbReference type="STRING" id="1399860.A0A2C5XF93"/>
<comment type="similarity">
    <text evidence="3">Belongs to the KTI12 family.</text>
</comment>
<keyword evidence="2" id="KW-0067">ATP-binding</keyword>